<dbReference type="InterPro" id="IPR007627">
    <property type="entry name" value="RNA_pol_sigma70_r2"/>
</dbReference>
<dbReference type="GO" id="GO:0016987">
    <property type="term" value="F:sigma factor activity"/>
    <property type="evidence" value="ECO:0007669"/>
    <property type="project" value="UniProtKB-UniRule"/>
</dbReference>
<dbReference type="PROSITE" id="PS00715">
    <property type="entry name" value="SIGMA70_1"/>
    <property type="match status" value="1"/>
</dbReference>
<evidence type="ECO:0000256" key="2">
    <source>
        <dbReference type="ARBA" id="ARBA00023015"/>
    </source>
</evidence>
<dbReference type="PRINTS" id="PR00046">
    <property type="entry name" value="SIGMA70FCT"/>
</dbReference>
<feature type="domain" description="RNA polymerase sigma-70" evidence="8">
    <location>
        <begin position="42"/>
        <end position="55"/>
    </location>
</feature>
<dbReference type="Gene3D" id="1.20.140.160">
    <property type="match status" value="1"/>
</dbReference>
<evidence type="ECO:0000256" key="4">
    <source>
        <dbReference type="ARBA" id="ARBA00023125"/>
    </source>
</evidence>
<dbReference type="PIRSF" id="PIRSF000770">
    <property type="entry name" value="RNA_pol_sigma-SigE/K"/>
    <property type="match status" value="1"/>
</dbReference>
<evidence type="ECO:0000256" key="5">
    <source>
        <dbReference type="ARBA" id="ARBA00023163"/>
    </source>
</evidence>
<accession>A0A1D8K6T5</accession>
<dbReference type="SUPFAM" id="SSF88946">
    <property type="entry name" value="Sigma2 domain of RNA polymerase sigma factors"/>
    <property type="match status" value="1"/>
</dbReference>
<evidence type="ECO:0000256" key="3">
    <source>
        <dbReference type="ARBA" id="ARBA00023082"/>
    </source>
</evidence>
<comment type="subcellular location">
    <subcellularLocation>
        <location evidence="6">Cytoplasm</location>
    </subcellularLocation>
</comment>
<evidence type="ECO:0000256" key="7">
    <source>
        <dbReference type="SAM" id="MobiDB-lite"/>
    </source>
</evidence>
<dbReference type="InterPro" id="IPR012845">
    <property type="entry name" value="RNA_pol_sigma_FliA_WhiG"/>
</dbReference>
<protein>
    <recommendedName>
        <fullName evidence="6">RNA polymerase sigma factor FliA</fullName>
    </recommendedName>
    <alternativeName>
        <fullName evidence="6">RNA polymerase sigma factor for flagellar operon</fullName>
    </alternativeName>
    <alternativeName>
        <fullName evidence="6">Sigma F</fullName>
    </alternativeName>
    <alternativeName>
        <fullName evidence="6">Sigma-28</fullName>
    </alternativeName>
</protein>
<evidence type="ECO:0000256" key="6">
    <source>
        <dbReference type="HAMAP-Rule" id="MF_00962"/>
    </source>
</evidence>
<feature type="domain" description="RNA polymerase sigma-70" evidence="9">
    <location>
        <begin position="207"/>
        <end position="233"/>
    </location>
</feature>
<keyword evidence="11" id="KW-1185">Reference proteome</keyword>
<dbReference type="PROSITE" id="PS00716">
    <property type="entry name" value="SIGMA70_2"/>
    <property type="match status" value="1"/>
</dbReference>
<dbReference type="CDD" id="cd06171">
    <property type="entry name" value="Sigma70_r4"/>
    <property type="match status" value="1"/>
</dbReference>
<name>A0A1D8K6T5_9GAMM</name>
<feature type="DNA-binding region" description="H-T-H motif" evidence="6">
    <location>
        <begin position="208"/>
        <end position="227"/>
    </location>
</feature>
<feature type="region of interest" description="Sigma-70 factor domain-4" evidence="6">
    <location>
        <begin position="186"/>
        <end position="234"/>
    </location>
</feature>
<gene>
    <name evidence="6" type="primary">fliA</name>
    <name evidence="10" type="ORF">BJI67_05820</name>
</gene>
<comment type="caution">
    <text evidence="6">Lacks conserved residue(s) required for the propagation of feature annotation.</text>
</comment>
<proteinExistence type="inferred from homology"/>
<dbReference type="PANTHER" id="PTHR30385:SF7">
    <property type="entry name" value="RNA POLYMERASE SIGMA FACTOR FLIA"/>
    <property type="match status" value="1"/>
</dbReference>
<keyword evidence="3 6" id="KW-0731">Sigma factor</keyword>
<reference evidence="10 11" key="1">
    <citation type="submission" date="2016-09" db="EMBL/GenBank/DDBJ databases">
        <title>Acidihalobacter prosperus V6 (DSM14174).</title>
        <authorList>
            <person name="Khaleque H.N."/>
            <person name="Ramsay J.P."/>
            <person name="Murphy R.J.T."/>
            <person name="Kaksonen A.H."/>
            <person name="Boxall N.J."/>
            <person name="Watkin E.L.J."/>
        </authorList>
    </citation>
    <scope>NUCLEOTIDE SEQUENCE [LARGE SCALE GENOMIC DNA]</scope>
    <source>
        <strain evidence="10 11">V6</strain>
    </source>
</reference>
<dbReference type="NCBIfam" id="TIGR02479">
    <property type="entry name" value="FliA_WhiG"/>
    <property type="match status" value="1"/>
</dbReference>
<keyword evidence="2 6" id="KW-0805">Transcription regulation</keyword>
<feature type="compositionally biased region" description="Basic and acidic residues" evidence="7">
    <location>
        <begin position="151"/>
        <end position="164"/>
    </location>
</feature>
<dbReference type="InterPro" id="IPR007630">
    <property type="entry name" value="RNA_pol_sigma70_r4"/>
</dbReference>
<dbReference type="InterPro" id="IPR014284">
    <property type="entry name" value="RNA_pol_sigma-70_dom"/>
</dbReference>
<dbReference type="NCBIfam" id="NF005413">
    <property type="entry name" value="PRK06986.1"/>
    <property type="match status" value="1"/>
</dbReference>
<keyword evidence="5 6" id="KW-0804">Transcription</keyword>
<dbReference type="Pfam" id="PF04545">
    <property type="entry name" value="Sigma70_r4"/>
    <property type="match status" value="1"/>
</dbReference>
<comment type="similarity">
    <text evidence="6">Belongs to the sigma-70 factor family. FliA subfamily.</text>
</comment>
<organism evidence="10 11">
    <name type="scientific">Acidihalobacter aeolianus</name>
    <dbReference type="NCBI Taxonomy" id="2792603"/>
    <lineage>
        <taxon>Bacteria</taxon>
        <taxon>Pseudomonadati</taxon>
        <taxon>Pseudomonadota</taxon>
        <taxon>Gammaproteobacteria</taxon>
        <taxon>Chromatiales</taxon>
        <taxon>Ectothiorhodospiraceae</taxon>
        <taxon>Acidihalobacter</taxon>
    </lineage>
</organism>
<dbReference type="HAMAP" id="MF_00962">
    <property type="entry name" value="Sigma70_FliA"/>
    <property type="match status" value="1"/>
</dbReference>
<dbReference type="InterPro" id="IPR007624">
    <property type="entry name" value="RNA_pol_sigma70_r3"/>
</dbReference>
<dbReference type="NCBIfam" id="TIGR02937">
    <property type="entry name" value="sigma70-ECF"/>
    <property type="match status" value="1"/>
</dbReference>
<dbReference type="Pfam" id="PF04542">
    <property type="entry name" value="Sigma70_r2"/>
    <property type="match status" value="1"/>
</dbReference>
<comment type="function">
    <text evidence="6">Sigma factors are initiation factors that promote the attachment of RNA polymerase to specific initiation sites and are then released. This sigma factor controls the expression of flagella-related genes.</text>
</comment>
<feature type="region of interest" description="Sigma-70 factor domain-2" evidence="6">
    <location>
        <begin position="15"/>
        <end position="87"/>
    </location>
</feature>
<dbReference type="Proteomes" id="UP000095342">
    <property type="component" value="Chromosome"/>
</dbReference>
<dbReference type="Gene3D" id="1.10.1740.10">
    <property type="match status" value="1"/>
</dbReference>
<dbReference type="EMBL" id="CP017448">
    <property type="protein sequence ID" value="AOV16646.1"/>
    <property type="molecule type" value="Genomic_DNA"/>
</dbReference>
<dbReference type="AlphaFoldDB" id="A0A1D8K6T5"/>
<keyword evidence="1 6" id="KW-0963">Cytoplasm</keyword>
<dbReference type="InterPro" id="IPR000943">
    <property type="entry name" value="RNA_pol_sigma70"/>
</dbReference>
<dbReference type="KEGG" id="aaeo:BJI67_05820"/>
<dbReference type="GO" id="GO:0003899">
    <property type="term" value="F:DNA-directed RNA polymerase activity"/>
    <property type="evidence" value="ECO:0007669"/>
    <property type="project" value="InterPro"/>
</dbReference>
<dbReference type="InterPro" id="IPR028617">
    <property type="entry name" value="Sigma70_FliA"/>
</dbReference>
<dbReference type="SUPFAM" id="SSF88659">
    <property type="entry name" value="Sigma3 and sigma4 domains of RNA polymerase sigma factors"/>
    <property type="match status" value="2"/>
</dbReference>
<dbReference type="GO" id="GO:0006352">
    <property type="term" value="P:DNA-templated transcription initiation"/>
    <property type="evidence" value="ECO:0007669"/>
    <property type="project" value="UniProtKB-UniRule"/>
</dbReference>
<feature type="region of interest" description="Disordered" evidence="7">
    <location>
        <begin position="149"/>
        <end position="169"/>
    </location>
</feature>
<keyword evidence="4 6" id="KW-0238">DNA-binding</keyword>
<dbReference type="PANTHER" id="PTHR30385">
    <property type="entry name" value="SIGMA FACTOR F FLAGELLAR"/>
    <property type="match status" value="1"/>
</dbReference>
<dbReference type="InterPro" id="IPR013325">
    <property type="entry name" value="RNA_pol_sigma_r2"/>
</dbReference>
<dbReference type="GO" id="GO:0005737">
    <property type="term" value="C:cytoplasm"/>
    <property type="evidence" value="ECO:0007669"/>
    <property type="project" value="UniProtKB-SubCell"/>
</dbReference>
<evidence type="ECO:0000259" key="8">
    <source>
        <dbReference type="PROSITE" id="PS00715"/>
    </source>
</evidence>
<sequence>MNRYPAREANDVERLVAEHAPMVKRIAYHLIHRLPPNVQLDDLVQTGIVGLIEAAKHYNASQGASFETYAGIRVRGAMLDEVRRSDWAPRSVYRKSREIAAALRKVENRHGRAAKPGEVAAEMGVSLDEYHRLLREATSYQVFSFEESFGDGEHENDTDPHSREPLAAGPLDQLAGDAFKQALANTIAALPEREALVLSLYYDEELNLREIGEVLGVSESRVSQIHSQALMRLRVRMVDWRA</sequence>
<dbReference type="GO" id="GO:0003677">
    <property type="term" value="F:DNA binding"/>
    <property type="evidence" value="ECO:0007669"/>
    <property type="project" value="UniProtKB-UniRule"/>
</dbReference>
<evidence type="ECO:0000313" key="10">
    <source>
        <dbReference type="EMBL" id="AOV16646.1"/>
    </source>
</evidence>
<evidence type="ECO:0000256" key="1">
    <source>
        <dbReference type="ARBA" id="ARBA00022490"/>
    </source>
</evidence>
<dbReference type="RefSeq" id="WP_070072235.1">
    <property type="nucleotide sequence ID" value="NZ_CP017448.1"/>
</dbReference>
<dbReference type="Pfam" id="PF04539">
    <property type="entry name" value="Sigma70_r3"/>
    <property type="match status" value="1"/>
</dbReference>
<evidence type="ECO:0000259" key="9">
    <source>
        <dbReference type="PROSITE" id="PS00716"/>
    </source>
</evidence>
<dbReference type="InterPro" id="IPR013324">
    <property type="entry name" value="RNA_pol_sigma_r3/r4-like"/>
</dbReference>
<evidence type="ECO:0000313" key="11">
    <source>
        <dbReference type="Proteomes" id="UP000095342"/>
    </source>
</evidence>
<feature type="short sequence motif" description="Interaction with polymerase core subunit RpoC" evidence="6">
    <location>
        <begin position="42"/>
        <end position="45"/>
    </location>
</feature>